<dbReference type="Proteomes" id="UP000318017">
    <property type="component" value="Chromosome"/>
</dbReference>
<dbReference type="PANTHER" id="PTHR48098">
    <property type="entry name" value="ENTEROCHELIN ESTERASE-RELATED"/>
    <property type="match status" value="1"/>
</dbReference>
<dbReference type="InterPro" id="IPR029058">
    <property type="entry name" value="AB_hydrolase_fold"/>
</dbReference>
<dbReference type="Gene3D" id="2.120.10.30">
    <property type="entry name" value="TolB, C-terminal domain"/>
    <property type="match status" value="1"/>
</dbReference>
<dbReference type="Gene3D" id="3.40.50.1820">
    <property type="entry name" value="alpha/beta hydrolase"/>
    <property type="match status" value="1"/>
</dbReference>
<gene>
    <name evidence="1" type="primary">axe1-6A_2</name>
    <name evidence="1" type="ORF">Q31a_26370</name>
</gene>
<dbReference type="InterPro" id="IPR000801">
    <property type="entry name" value="Esterase-like"/>
</dbReference>
<protein>
    <submittedName>
        <fullName evidence="1">Carbohydrate acetyl esterase/feruloyl esterase</fullName>
    </submittedName>
</protein>
<name>A0A518G6W9_9BACT</name>
<dbReference type="KEGG" id="ahel:Q31a_26370"/>
<dbReference type="OrthoDB" id="9775130at2"/>
<dbReference type="PANTHER" id="PTHR48098:SF3">
    <property type="entry name" value="IRON(III) ENTEROBACTIN ESTERASE"/>
    <property type="match status" value="1"/>
</dbReference>
<dbReference type="SUPFAM" id="SSF53474">
    <property type="entry name" value="alpha/beta-Hydrolases"/>
    <property type="match status" value="1"/>
</dbReference>
<accession>A0A518G6W9</accession>
<dbReference type="InterPro" id="IPR011042">
    <property type="entry name" value="6-blade_b-propeller_TolB-like"/>
</dbReference>
<dbReference type="RefSeq" id="WP_145077874.1">
    <property type="nucleotide sequence ID" value="NZ_CP036298.1"/>
</dbReference>
<proteinExistence type="predicted"/>
<sequence length="593" mass="65379">MQFKPSISSFSPWRKAATRYFLSCLVGAICWLPLAARAQEESYPVPPEVEQQEGVPTGKVEGPFDLTSELYPGTTRQYWVYVPAQYDAAKPACTMIVQDGLNRAKDWRIPQICDTLIHSQEMPITIGIFVTPGIVPASRENAQPRFNRSFEYDSLGDRYARFLLEELIPAVSKSYNLSTDPNDRMLAGASSGAICAFNAAWERPDAFRRVYSTIGTYVGLRGANEFPVLIRKLEPKPIRVFLQDGSHDLNIYAGDWWLSNQQMLSALTWAGYDVEHAWGEGGHNGKHSASITPQALRWLWRNYPDPVTVPKQVGTHRRIDVLVANSGWEQVTSGHESAASPTCNAEGELFFCDSTVGRIYRIGEDGKTRIFADQTGKLGALSFGPDGKLYATKDQKQIVRFDMDGKQSVLLADNPCQTLVALPEGVYFTDAVTPAIWFCSYSGSVQKALPLVEPVSAMAPTTDHAFMHLLSSQQQYTTHARIGTDGSLSHRQRYGYLHMPYMERDSGARAIAVDVESRALVATTLGIQVLDQLGRVNLILNRPSLDPINGMAFGGTARSTLYVAAGGSVYKRVLNTRGEGTSAQPVEPPKPGL</sequence>
<dbReference type="EMBL" id="CP036298">
    <property type="protein sequence ID" value="QDV24321.1"/>
    <property type="molecule type" value="Genomic_DNA"/>
</dbReference>
<dbReference type="AlphaFoldDB" id="A0A518G6W9"/>
<evidence type="ECO:0000313" key="1">
    <source>
        <dbReference type="EMBL" id="QDV24321.1"/>
    </source>
</evidence>
<keyword evidence="2" id="KW-1185">Reference proteome</keyword>
<dbReference type="Pfam" id="PF00756">
    <property type="entry name" value="Esterase"/>
    <property type="match status" value="1"/>
</dbReference>
<organism evidence="1 2">
    <name type="scientific">Aureliella helgolandensis</name>
    <dbReference type="NCBI Taxonomy" id="2527968"/>
    <lineage>
        <taxon>Bacteria</taxon>
        <taxon>Pseudomonadati</taxon>
        <taxon>Planctomycetota</taxon>
        <taxon>Planctomycetia</taxon>
        <taxon>Pirellulales</taxon>
        <taxon>Pirellulaceae</taxon>
        <taxon>Aureliella</taxon>
    </lineage>
</organism>
<dbReference type="InterPro" id="IPR050583">
    <property type="entry name" value="Mycobacterial_A85_antigen"/>
</dbReference>
<dbReference type="SUPFAM" id="SSF63829">
    <property type="entry name" value="Calcium-dependent phosphotriesterase"/>
    <property type="match status" value="1"/>
</dbReference>
<evidence type="ECO:0000313" key="2">
    <source>
        <dbReference type="Proteomes" id="UP000318017"/>
    </source>
</evidence>
<reference evidence="1 2" key="1">
    <citation type="submission" date="2019-02" db="EMBL/GenBank/DDBJ databases">
        <title>Deep-cultivation of Planctomycetes and their phenomic and genomic characterization uncovers novel biology.</title>
        <authorList>
            <person name="Wiegand S."/>
            <person name="Jogler M."/>
            <person name="Boedeker C."/>
            <person name="Pinto D."/>
            <person name="Vollmers J."/>
            <person name="Rivas-Marin E."/>
            <person name="Kohn T."/>
            <person name="Peeters S.H."/>
            <person name="Heuer A."/>
            <person name="Rast P."/>
            <person name="Oberbeckmann S."/>
            <person name="Bunk B."/>
            <person name="Jeske O."/>
            <person name="Meyerdierks A."/>
            <person name="Storesund J.E."/>
            <person name="Kallscheuer N."/>
            <person name="Luecker S."/>
            <person name="Lage O.M."/>
            <person name="Pohl T."/>
            <person name="Merkel B.J."/>
            <person name="Hornburger P."/>
            <person name="Mueller R.-W."/>
            <person name="Bruemmer F."/>
            <person name="Labrenz M."/>
            <person name="Spormann A.M."/>
            <person name="Op den Camp H."/>
            <person name="Overmann J."/>
            <person name="Amann R."/>
            <person name="Jetten M.S.M."/>
            <person name="Mascher T."/>
            <person name="Medema M.H."/>
            <person name="Devos D.P."/>
            <person name="Kaster A.-K."/>
            <person name="Ovreas L."/>
            <person name="Rohde M."/>
            <person name="Galperin M.Y."/>
            <person name="Jogler C."/>
        </authorList>
    </citation>
    <scope>NUCLEOTIDE SEQUENCE [LARGE SCALE GENOMIC DNA]</scope>
    <source>
        <strain evidence="1 2">Q31a</strain>
    </source>
</reference>